<proteinExistence type="predicted"/>
<reference evidence="1 2" key="1">
    <citation type="journal article" date="2016" name="Nat. Commun.">
        <title>Extremotolerant tardigrade genome and improved radiotolerance of human cultured cells by tardigrade-unique protein.</title>
        <authorList>
            <person name="Hashimoto T."/>
            <person name="Horikawa D.D."/>
            <person name="Saito Y."/>
            <person name="Kuwahara H."/>
            <person name="Kozuka-Hata H."/>
            <person name="Shin-I T."/>
            <person name="Minakuchi Y."/>
            <person name="Ohishi K."/>
            <person name="Motoyama A."/>
            <person name="Aizu T."/>
            <person name="Enomoto A."/>
            <person name="Kondo K."/>
            <person name="Tanaka S."/>
            <person name="Hara Y."/>
            <person name="Koshikawa S."/>
            <person name="Sagara H."/>
            <person name="Miura T."/>
            <person name="Yokobori S."/>
            <person name="Miyagawa K."/>
            <person name="Suzuki Y."/>
            <person name="Kubo T."/>
            <person name="Oyama M."/>
            <person name="Kohara Y."/>
            <person name="Fujiyama A."/>
            <person name="Arakawa K."/>
            <person name="Katayama T."/>
            <person name="Toyoda A."/>
            <person name="Kunieda T."/>
        </authorList>
    </citation>
    <scope>NUCLEOTIDE SEQUENCE [LARGE SCALE GENOMIC DNA]</scope>
    <source>
        <strain evidence="1 2">YOKOZUNA-1</strain>
    </source>
</reference>
<dbReference type="Gene3D" id="3.40.630.30">
    <property type="match status" value="1"/>
</dbReference>
<dbReference type="Proteomes" id="UP000186922">
    <property type="component" value="Unassembled WGS sequence"/>
</dbReference>
<comment type="caution">
    <text evidence="1">The sequence shown here is derived from an EMBL/GenBank/DDBJ whole genome shotgun (WGS) entry which is preliminary data.</text>
</comment>
<organism evidence="1 2">
    <name type="scientific">Ramazzottius varieornatus</name>
    <name type="common">Water bear</name>
    <name type="synonym">Tardigrade</name>
    <dbReference type="NCBI Taxonomy" id="947166"/>
    <lineage>
        <taxon>Eukaryota</taxon>
        <taxon>Metazoa</taxon>
        <taxon>Ecdysozoa</taxon>
        <taxon>Tardigrada</taxon>
        <taxon>Eutardigrada</taxon>
        <taxon>Parachela</taxon>
        <taxon>Hypsibioidea</taxon>
        <taxon>Ramazzottiidae</taxon>
        <taxon>Ramazzottius</taxon>
    </lineage>
</organism>
<accession>A0A1D1UP50</accession>
<sequence length="164" mass="19397">MSCRLRLLGHTFPHWVTHAYSSCTMHHMVLDQPSSALLQLFMKHYYLRDFVTVETRYTIWKRFMDEQRPASKVGVRHLNTGHTYTTNPRDYLGGPWPISSSIGTKVEHPFVNWHQPTTCVPGYHYELSPSQQRIYNNRIYRHDNSDKATALHKMRTSHHPFSWT</sequence>
<evidence type="ECO:0000313" key="1">
    <source>
        <dbReference type="EMBL" id="GAU89057.1"/>
    </source>
</evidence>
<dbReference type="EMBL" id="BDGG01000001">
    <property type="protein sequence ID" value="GAU89057.1"/>
    <property type="molecule type" value="Genomic_DNA"/>
</dbReference>
<keyword evidence="2" id="KW-1185">Reference proteome</keyword>
<evidence type="ECO:0000313" key="2">
    <source>
        <dbReference type="Proteomes" id="UP000186922"/>
    </source>
</evidence>
<gene>
    <name evidence="1" type="primary">RvY_01653-1</name>
    <name evidence="1" type="synonym">RvY_01653.1</name>
    <name evidence="1" type="ORF">RvY_01653</name>
</gene>
<protein>
    <submittedName>
        <fullName evidence="1">Uncharacterized protein</fullName>
    </submittedName>
</protein>
<name>A0A1D1UP50_RAMVA</name>
<dbReference type="AlphaFoldDB" id="A0A1D1UP50"/>